<proteinExistence type="predicted"/>
<organism evidence="1 2">
    <name type="scientific">Bradyrhizobium algeriense</name>
    <dbReference type="NCBI Taxonomy" id="634784"/>
    <lineage>
        <taxon>Bacteria</taxon>
        <taxon>Pseudomonadati</taxon>
        <taxon>Pseudomonadota</taxon>
        <taxon>Alphaproteobacteria</taxon>
        <taxon>Hyphomicrobiales</taxon>
        <taxon>Nitrobacteraceae</taxon>
        <taxon>Bradyrhizobium</taxon>
    </lineage>
</organism>
<dbReference type="RefSeq" id="WP_334487234.1">
    <property type="nucleotide sequence ID" value="NZ_JAZHRV010000001.1"/>
</dbReference>
<protein>
    <submittedName>
        <fullName evidence="1">Uncharacterized protein</fullName>
    </submittedName>
</protein>
<sequence>MREVFFSGANSTERGTGEVGRMKKLERLLVLALCWVWGAGAAHACRCDPISPEAGFDRAQYVFTGKVVQSENHAWLIEVDRVWKGHERLARTIKLMDVYATLDCEFFFQPGQRYVFFAILAKGGREVFYHPQACNWTRQLQSTRVPAEGNESIWLEDLIAREHGPGEQPRDERR</sequence>
<evidence type="ECO:0000313" key="2">
    <source>
        <dbReference type="Proteomes" id="UP001364224"/>
    </source>
</evidence>
<evidence type="ECO:0000313" key="1">
    <source>
        <dbReference type="EMBL" id="MEH2559290.1"/>
    </source>
</evidence>
<gene>
    <name evidence="1" type="ORF">V1286_006819</name>
</gene>
<dbReference type="SUPFAM" id="SSF50242">
    <property type="entry name" value="TIMP-like"/>
    <property type="match status" value="1"/>
</dbReference>
<reference evidence="1 2" key="1">
    <citation type="submission" date="2024-02" db="EMBL/GenBank/DDBJ databases">
        <title>Adaptive strategies in a cosmopolitan and abundant soil bacterium.</title>
        <authorList>
            <person name="Carini P."/>
        </authorList>
    </citation>
    <scope>NUCLEOTIDE SEQUENCE [LARGE SCALE GENOMIC DNA]</scope>
    <source>
        <strain evidence="1 2">AZCC 1608</strain>
    </source>
</reference>
<dbReference type="Proteomes" id="UP001364224">
    <property type="component" value="Unassembled WGS sequence"/>
</dbReference>
<dbReference type="InterPro" id="IPR008993">
    <property type="entry name" value="TIMP-like_OB-fold"/>
</dbReference>
<keyword evidence="2" id="KW-1185">Reference proteome</keyword>
<dbReference type="EMBL" id="JAZHRV010000001">
    <property type="protein sequence ID" value="MEH2559290.1"/>
    <property type="molecule type" value="Genomic_DNA"/>
</dbReference>
<accession>A0ABU8BL52</accession>
<name>A0ABU8BL52_9BRAD</name>
<dbReference type="Gene3D" id="2.40.50.120">
    <property type="match status" value="1"/>
</dbReference>
<comment type="caution">
    <text evidence="1">The sequence shown here is derived from an EMBL/GenBank/DDBJ whole genome shotgun (WGS) entry which is preliminary data.</text>
</comment>